<organism evidence="3 4">
    <name type="scientific">Paraburkholderia phytofirmans (strain DSM 17436 / LMG 22146 / PsJN)</name>
    <name type="common">Burkholderia phytofirmans</name>
    <dbReference type="NCBI Taxonomy" id="398527"/>
    <lineage>
        <taxon>Bacteria</taxon>
        <taxon>Pseudomonadati</taxon>
        <taxon>Pseudomonadota</taxon>
        <taxon>Betaproteobacteria</taxon>
        <taxon>Burkholderiales</taxon>
        <taxon>Burkholderiaceae</taxon>
        <taxon>Paraburkholderia</taxon>
    </lineage>
</organism>
<dbReference type="InterPro" id="IPR000073">
    <property type="entry name" value="AB_hydrolase_1"/>
</dbReference>
<protein>
    <submittedName>
        <fullName evidence="3">Hydrolase of the alpha/beta superfamily</fullName>
    </submittedName>
</protein>
<dbReference type="InterPro" id="IPR053145">
    <property type="entry name" value="AB_hydrolase_Est10"/>
</dbReference>
<name>B2T0G4_PARPJ</name>
<dbReference type="RefSeq" id="WP_012431904.1">
    <property type="nucleotide sequence ID" value="NC_010681.1"/>
</dbReference>
<dbReference type="Gene3D" id="3.40.50.1820">
    <property type="entry name" value="alpha/beta hydrolase"/>
    <property type="match status" value="2"/>
</dbReference>
<evidence type="ECO:0000313" key="4">
    <source>
        <dbReference type="Proteomes" id="UP000001739"/>
    </source>
</evidence>
<dbReference type="AlphaFoldDB" id="B2T0G4"/>
<dbReference type="Proteomes" id="UP000001739">
    <property type="component" value="Chromosome 1"/>
</dbReference>
<evidence type="ECO:0000256" key="1">
    <source>
        <dbReference type="SAM" id="MobiDB-lite"/>
    </source>
</evidence>
<dbReference type="KEGG" id="bpy:Bphyt_0847"/>
<dbReference type="OrthoDB" id="5379975at2"/>
<dbReference type="PANTHER" id="PTHR43265">
    <property type="entry name" value="ESTERASE ESTD"/>
    <property type="match status" value="1"/>
</dbReference>
<evidence type="ECO:0000259" key="2">
    <source>
        <dbReference type="Pfam" id="PF12697"/>
    </source>
</evidence>
<dbReference type="eggNOG" id="COG1073">
    <property type="taxonomic scope" value="Bacteria"/>
</dbReference>
<feature type="domain" description="AB hydrolase-1" evidence="2">
    <location>
        <begin position="325"/>
        <end position="547"/>
    </location>
</feature>
<dbReference type="EMBL" id="CP001052">
    <property type="protein sequence ID" value="ACD15269.1"/>
    <property type="molecule type" value="Genomic_DNA"/>
</dbReference>
<accession>B2T0G4</accession>
<reference evidence="3 4" key="1">
    <citation type="journal article" date="2011" name="J. Bacteriol.">
        <title>Complete genome sequence of the plant growth-promoting endophyte Burkholderia phytofirmans strain PsJN.</title>
        <authorList>
            <person name="Weilharter A."/>
            <person name="Mitter B."/>
            <person name="Shin M.V."/>
            <person name="Chain P.S."/>
            <person name="Nowak J."/>
            <person name="Sessitsch A."/>
        </authorList>
    </citation>
    <scope>NUCLEOTIDE SEQUENCE [LARGE SCALE GENOMIC DNA]</scope>
    <source>
        <strain evidence="4">DSM 17436 / LMG 22146 / PsJN</strain>
    </source>
</reference>
<feature type="region of interest" description="Disordered" evidence="1">
    <location>
        <begin position="590"/>
        <end position="631"/>
    </location>
</feature>
<dbReference type="SUPFAM" id="SSF53474">
    <property type="entry name" value="alpha/beta-Hydrolases"/>
    <property type="match status" value="2"/>
</dbReference>
<gene>
    <name evidence="3" type="ordered locus">Bphyt_0847</name>
</gene>
<dbReference type="HOGENOM" id="CLU_029181_0_0_4"/>
<proteinExistence type="predicted"/>
<dbReference type="Pfam" id="PF12697">
    <property type="entry name" value="Abhydrolase_6"/>
    <property type="match status" value="1"/>
</dbReference>
<dbReference type="InterPro" id="IPR029058">
    <property type="entry name" value="AB_hydrolase_fold"/>
</dbReference>
<dbReference type="PANTHER" id="PTHR43265:SF1">
    <property type="entry name" value="ESTERASE ESTD"/>
    <property type="match status" value="1"/>
</dbReference>
<keyword evidence="3" id="KW-0378">Hydrolase</keyword>
<dbReference type="STRING" id="398527.Bphyt_0847"/>
<sequence length="631" mass="68859">MKPVIFNGHSGWLHPADGNNGVVLCNPFGHEALWLHRAMRELTDRLVARGVPVLRFDYRGTGDSIDGQTLLRPSEWADEVLEAIAYLKSVTAVEQVSLAGFRLGATVAALAARRCDIKSIAMLAPVRSLRLFLREMNALQRIWLEGACVGQDEVTPPGARDFMGHRVSAEALETIGSLDLCDEPMLPAQRILIAHSGQPDGSRTLSAHYELNGAFVESVDFENYAQLLQTSWLSELPETLLNKVADWLSTDVEPCVHAPKATVDANPVLVTASAIEYPLQLRERGIFSVLCEPATRSPTDEPPPVLLIANTAATHHVGDGRFGVELSRALADRGFASLRVDARGLGDSHYAASGHPGQTVLDAIGADLSWAADWLIERGYRDIVVFGICSGAYTALQATRLNRARAVRGLVMVNPSAFVLPDGCTMQGAAERRLGSPRTYLRSLMRVEKWMEVMRGNARLGLALRTIWRHAAAHAQDLAAAWSGEKLCPPTDRSKVRALFQRLDATGVHVRLLFSAQDHSIGQFHLHFGMHGRLMEKLARAQASIVSNMDHEVLSRIARQNVTAVCEEVLRTTHLAAAANGKVTTVVRKRGGPPIEEYSPPADTSATKARSRIANRKSPLSPTSRRTKDSA</sequence>
<evidence type="ECO:0000313" key="3">
    <source>
        <dbReference type="EMBL" id="ACD15269.1"/>
    </source>
</evidence>
<dbReference type="GO" id="GO:0052689">
    <property type="term" value="F:carboxylic ester hydrolase activity"/>
    <property type="evidence" value="ECO:0007669"/>
    <property type="project" value="TreeGrafter"/>
</dbReference>